<protein>
    <submittedName>
        <fullName evidence="2">Uncharacterized protein</fullName>
    </submittedName>
</protein>
<feature type="compositionally biased region" description="Gly residues" evidence="1">
    <location>
        <begin position="100"/>
        <end position="113"/>
    </location>
</feature>
<feature type="compositionally biased region" description="Basic and acidic residues" evidence="1">
    <location>
        <begin position="18"/>
        <end position="30"/>
    </location>
</feature>
<feature type="compositionally biased region" description="Basic and acidic residues" evidence="1">
    <location>
        <begin position="46"/>
        <end position="95"/>
    </location>
</feature>
<dbReference type="Proteomes" id="UP001595075">
    <property type="component" value="Unassembled WGS sequence"/>
</dbReference>
<gene>
    <name evidence="2" type="ORF">VTL71DRAFT_13829</name>
</gene>
<feature type="region of interest" description="Disordered" evidence="1">
    <location>
        <begin position="189"/>
        <end position="209"/>
    </location>
</feature>
<proteinExistence type="predicted"/>
<comment type="caution">
    <text evidence="2">The sequence shown here is derived from an EMBL/GenBank/DDBJ whole genome shotgun (WGS) entry which is preliminary data.</text>
</comment>
<feature type="region of interest" description="Disordered" evidence="1">
    <location>
        <begin position="1"/>
        <end position="120"/>
    </location>
</feature>
<evidence type="ECO:0000313" key="3">
    <source>
        <dbReference type="Proteomes" id="UP001595075"/>
    </source>
</evidence>
<accession>A0ABR4CLG9</accession>
<reference evidence="2 3" key="1">
    <citation type="journal article" date="2024" name="Commun. Biol.">
        <title>Comparative genomic analysis of thermophilic fungi reveals convergent evolutionary adaptations and gene losses.</title>
        <authorList>
            <person name="Steindorff A.S."/>
            <person name="Aguilar-Pontes M.V."/>
            <person name="Robinson A.J."/>
            <person name="Andreopoulos B."/>
            <person name="LaButti K."/>
            <person name="Kuo A."/>
            <person name="Mondo S."/>
            <person name="Riley R."/>
            <person name="Otillar R."/>
            <person name="Haridas S."/>
            <person name="Lipzen A."/>
            <person name="Grimwood J."/>
            <person name="Schmutz J."/>
            <person name="Clum A."/>
            <person name="Reid I.D."/>
            <person name="Moisan M.C."/>
            <person name="Butler G."/>
            <person name="Nguyen T.T.M."/>
            <person name="Dewar K."/>
            <person name="Conant G."/>
            <person name="Drula E."/>
            <person name="Henrissat B."/>
            <person name="Hansel C."/>
            <person name="Singer S."/>
            <person name="Hutchinson M.I."/>
            <person name="de Vries R.P."/>
            <person name="Natvig D.O."/>
            <person name="Powell A.J."/>
            <person name="Tsang A."/>
            <person name="Grigoriev I.V."/>
        </authorList>
    </citation>
    <scope>NUCLEOTIDE SEQUENCE [LARGE SCALE GENOMIC DNA]</scope>
    <source>
        <strain evidence="2 3">CBS 494.80</strain>
    </source>
</reference>
<organism evidence="2 3">
    <name type="scientific">Oculimacula yallundae</name>
    <dbReference type="NCBI Taxonomy" id="86028"/>
    <lineage>
        <taxon>Eukaryota</taxon>
        <taxon>Fungi</taxon>
        <taxon>Dikarya</taxon>
        <taxon>Ascomycota</taxon>
        <taxon>Pezizomycotina</taxon>
        <taxon>Leotiomycetes</taxon>
        <taxon>Helotiales</taxon>
        <taxon>Ploettnerulaceae</taxon>
        <taxon>Oculimacula</taxon>
    </lineage>
</organism>
<dbReference type="EMBL" id="JAZHXI010000006">
    <property type="protein sequence ID" value="KAL2070803.1"/>
    <property type="molecule type" value="Genomic_DNA"/>
</dbReference>
<evidence type="ECO:0000256" key="1">
    <source>
        <dbReference type="SAM" id="MobiDB-lite"/>
    </source>
</evidence>
<feature type="region of interest" description="Disordered" evidence="1">
    <location>
        <begin position="153"/>
        <end position="173"/>
    </location>
</feature>
<evidence type="ECO:0000313" key="2">
    <source>
        <dbReference type="EMBL" id="KAL2070803.1"/>
    </source>
</evidence>
<name>A0ABR4CLG9_9HELO</name>
<keyword evidence="3" id="KW-1185">Reference proteome</keyword>
<feature type="compositionally biased region" description="Low complexity" evidence="1">
    <location>
        <begin position="7"/>
        <end position="16"/>
    </location>
</feature>
<sequence length="288" mass="32915">MSDSRHRSSSGYQSRSSKSHECCKCHELSRRGGSKRHDRRGLGRSSGERLGWERQDAVRFDDSSSRLRVEMDDSPERVMDGFRRRGDNPIDRQDDIGAFGRLGGKGAIEGGSGPRAFVEPGRRNIATNSRQIMSGSSPRYTQYPTTINEQSFQELPTRRLRQQPSPPRPEYGMEIPRQDRFMRARSSLIDPPSHDLGIRSPSLSSSGSFDMRAMDRPRMPYGPFQGSPMQVYSRYSNYRSPYVEDYQNSDMEAEMAQQAPMHHQQQVMYEPSGNPFYFQEGQYSSGYP</sequence>